<dbReference type="Pfam" id="PF00314">
    <property type="entry name" value="Thaumatin"/>
    <property type="match status" value="2"/>
</dbReference>
<evidence type="ECO:0000259" key="2">
    <source>
        <dbReference type="Pfam" id="PF10645"/>
    </source>
</evidence>
<sequence length="347" mass="37603">MALTSFSIIFVCVVLTIVSARQPLIYGGGFEVNSRSSINLNVPDGWVSGRIWPRTGCRSVNGKLTCATGDCGAPVNGFGVQCNGIGGQPPATIAEFTLDGWGGSDYYDLSNVDGHSIGMTIRPIPGQYQMVNNPSLGKYNCGTATCTFNANRCPPELQMDDGAGHKVCASICAAIHNAQQRAKHAHLQRIYNNPDTRSLVCCSCDGNYCVSPHDNVTPGRKCHVEQWPRSTQNTRYDEVFKSQCPDAYSWQFDDFASTYQCHKANYEIILCPSGSPIVNPTNPTVNPTKPTQPPTGNVCNGQGFDPNAYWCDGGRLCSKGEKACGSNPHSCYKESMYQCVNGQLQPK</sequence>
<protein>
    <recommendedName>
        <fullName evidence="2">Endo-1,3(4)-beta-glucanase 1 carbohydrate binding domain-containing protein</fullName>
    </recommendedName>
</protein>
<keyword evidence="1" id="KW-0732">Signal</keyword>
<feature type="signal peptide" evidence="1">
    <location>
        <begin position="1"/>
        <end position="20"/>
    </location>
</feature>
<gene>
    <name evidence="3" type="ORF">SEV965_LOCUS20130</name>
</gene>
<evidence type="ECO:0000313" key="3">
    <source>
        <dbReference type="EMBL" id="CAF1182461.1"/>
    </source>
</evidence>
<dbReference type="Pfam" id="PF10645">
    <property type="entry name" value="Carb_bind"/>
    <property type="match status" value="1"/>
</dbReference>
<dbReference type="InterPro" id="IPR037176">
    <property type="entry name" value="Osmotin/thaumatin-like_sf"/>
</dbReference>
<dbReference type="Gene3D" id="2.60.110.10">
    <property type="entry name" value="Thaumatin"/>
    <property type="match status" value="1"/>
</dbReference>
<dbReference type="SMART" id="SM00205">
    <property type="entry name" value="THN"/>
    <property type="match status" value="1"/>
</dbReference>
<dbReference type="PROSITE" id="PS51367">
    <property type="entry name" value="THAUMATIN_2"/>
    <property type="match status" value="1"/>
</dbReference>
<dbReference type="PANTHER" id="PTHR31048">
    <property type="entry name" value="OS03G0233200 PROTEIN"/>
    <property type="match status" value="1"/>
</dbReference>
<reference evidence="3" key="1">
    <citation type="submission" date="2021-02" db="EMBL/GenBank/DDBJ databases">
        <authorList>
            <person name="Nowell W R."/>
        </authorList>
    </citation>
    <scope>NUCLEOTIDE SEQUENCE</scope>
</reference>
<evidence type="ECO:0000313" key="4">
    <source>
        <dbReference type="Proteomes" id="UP000663889"/>
    </source>
</evidence>
<dbReference type="AlphaFoldDB" id="A0A814UUZ0"/>
<organism evidence="3 4">
    <name type="scientific">Rotaria sordida</name>
    <dbReference type="NCBI Taxonomy" id="392033"/>
    <lineage>
        <taxon>Eukaryota</taxon>
        <taxon>Metazoa</taxon>
        <taxon>Spiralia</taxon>
        <taxon>Gnathifera</taxon>
        <taxon>Rotifera</taxon>
        <taxon>Eurotatoria</taxon>
        <taxon>Bdelloidea</taxon>
        <taxon>Philodinida</taxon>
        <taxon>Philodinidae</taxon>
        <taxon>Rotaria</taxon>
    </lineage>
</organism>
<dbReference type="GO" id="GO:0030246">
    <property type="term" value="F:carbohydrate binding"/>
    <property type="evidence" value="ECO:0007669"/>
    <property type="project" value="InterPro"/>
</dbReference>
<evidence type="ECO:0000256" key="1">
    <source>
        <dbReference type="SAM" id="SignalP"/>
    </source>
</evidence>
<dbReference type="EMBL" id="CAJNOU010001291">
    <property type="protein sequence ID" value="CAF1182461.1"/>
    <property type="molecule type" value="Genomic_DNA"/>
</dbReference>
<accession>A0A814UUZ0</accession>
<feature type="domain" description="Endo-1,3(4)-beta-glucanase 1 carbohydrate binding" evidence="2">
    <location>
        <begin position="299"/>
        <end position="344"/>
    </location>
</feature>
<feature type="chain" id="PRO_5032509141" description="Endo-1,3(4)-beta-glucanase 1 carbohydrate binding domain-containing protein" evidence="1">
    <location>
        <begin position="21"/>
        <end position="347"/>
    </location>
</feature>
<comment type="caution">
    <text evidence="3">The sequence shown here is derived from an EMBL/GenBank/DDBJ whole genome shotgun (WGS) entry which is preliminary data.</text>
</comment>
<dbReference type="SUPFAM" id="SSF49870">
    <property type="entry name" value="Osmotin, thaumatin-like protein"/>
    <property type="match status" value="1"/>
</dbReference>
<dbReference type="InterPro" id="IPR018909">
    <property type="entry name" value="Eng1_septum"/>
</dbReference>
<name>A0A814UUZ0_9BILA</name>
<dbReference type="Proteomes" id="UP000663889">
    <property type="component" value="Unassembled WGS sequence"/>
</dbReference>
<proteinExistence type="predicted"/>
<dbReference type="InterPro" id="IPR001938">
    <property type="entry name" value="Thaumatin"/>
</dbReference>